<dbReference type="EMBL" id="LT670849">
    <property type="protein sequence ID" value="SHN68947.1"/>
    <property type="molecule type" value="Genomic_DNA"/>
</dbReference>
<dbReference type="Proteomes" id="UP000184096">
    <property type="component" value="Chromosome I"/>
</dbReference>
<gene>
    <name evidence="2" type="ORF">SAMN05444170_1466</name>
</gene>
<feature type="chain" id="PRO_5012364885" evidence="1">
    <location>
        <begin position="23"/>
        <end position="79"/>
    </location>
</feature>
<evidence type="ECO:0000313" key="3">
    <source>
        <dbReference type="Proteomes" id="UP000184096"/>
    </source>
</evidence>
<evidence type="ECO:0000256" key="1">
    <source>
        <dbReference type="SAM" id="SignalP"/>
    </source>
</evidence>
<dbReference type="AlphaFoldDB" id="A0A1M7TE34"/>
<feature type="signal peptide" evidence="1">
    <location>
        <begin position="1"/>
        <end position="22"/>
    </location>
</feature>
<protein>
    <submittedName>
        <fullName evidence="2">Uncharacterized protein</fullName>
    </submittedName>
</protein>
<keyword evidence="1" id="KW-0732">Signal</keyword>
<sequence length="79" mass="8453">MTKVKLIGAVVLSVLLAGPAMAARHNEQRRSERETPVVDALHFGYGGGACGYHSGYGGLYGDGRYPDNVCEDGRSRLID</sequence>
<proteinExistence type="predicted"/>
<accession>A0A1M7TE34</accession>
<dbReference type="RefSeq" id="WP_156898427.1">
    <property type="nucleotide sequence ID" value="NZ_LT670849.1"/>
</dbReference>
<evidence type="ECO:0000313" key="2">
    <source>
        <dbReference type="EMBL" id="SHN68947.1"/>
    </source>
</evidence>
<reference evidence="3" key="1">
    <citation type="submission" date="2016-11" db="EMBL/GenBank/DDBJ databases">
        <authorList>
            <person name="Varghese N."/>
            <person name="Submissions S."/>
        </authorList>
    </citation>
    <scope>NUCLEOTIDE SEQUENCE [LARGE SCALE GENOMIC DNA]</scope>
    <source>
        <strain evidence="3">GAS401</strain>
    </source>
</reference>
<keyword evidence="3" id="KW-1185">Reference proteome</keyword>
<organism evidence="2 3">
    <name type="scientific">Bradyrhizobium erythrophlei</name>
    <dbReference type="NCBI Taxonomy" id="1437360"/>
    <lineage>
        <taxon>Bacteria</taxon>
        <taxon>Pseudomonadati</taxon>
        <taxon>Pseudomonadota</taxon>
        <taxon>Alphaproteobacteria</taxon>
        <taxon>Hyphomicrobiales</taxon>
        <taxon>Nitrobacteraceae</taxon>
        <taxon>Bradyrhizobium</taxon>
    </lineage>
</organism>
<name>A0A1M7TE34_9BRAD</name>